<evidence type="ECO:0000256" key="1">
    <source>
        <dbReference type="SAM" id="MobiDB-lite"/>
    </source>
</evidence>
<dbReference type="SUPFAM" id="SSF50475">
    <property type="entry name" value="FMN-binding split barrel"/>
    <property type="match status" value="1"/>
</dbReference>
<sequence>MTVATDPRGAPLVLLSDLSDHTRNLKADDRAALLFTEAGGHVNPQEDARVTLMGRLVPDPDPAARDRFLARHPHAALYAGFTDFAVYRMTVSHAHFVGGFGAAAWIDDPADWLVPADLAASVQARAAALGALRDADGWRLVGVDADGIDLAPPAPPDPGPAEKDPGESGRVRRVAFATPLADADALDAAVRSLLRDGAAAGAPAPEARTL</sequence>
<dbReference type="InterPro" id="IPR012349">
    <property type="entry name" value="Split_barrel_FMN-bd"/>
</dbReference>
<feature type="region of interest" description="Disordered" evidence="1">
    <location>
        <begin position="149"/>
        <end position="170"/>
    </location>
</feature>
<organism evidence="3 4">
    <name type="scientific">Roseospira goensis</name>
    <dbReference type="NCBI Taxonomy" id="391922"/>
    <lineage>
        <taxon>Bacteria</taxon>
        <taxon>Pseudomonadati</taxon>
        <taxon>Pseudomonadota</taxon>
        <taxon>Alphaproteobacteria</taxon>
        <taxon>Rhodospirillales</taxon>
        <taxon>Rhodospirillaceae</taxon>
        <taxon>Roseospira</taxon>
    </lineage>
</organism>
<feature type="domain" description="CREG-like beta-barrel" evidence="2">
    <location>
        <begin position="5"/>
        <end position="112"/>
    </location>
</feature>
<evidence type="ECO:0000313" key="3">
    <source>
        <dbReference type="EMBL" id="MBB4284438.1"/>
    </source>
</evidence>
<dbReference type="Gene3D" id="3.20.180.10">
    <property type="entry name" value="PNP-oxidase-like"/>
    <property type="match status" value="1"/>
</dbReference>
<evidence type="ECO:0000259" key="2">
    <source>
        <dbReference type="Pfam" id="PF13883"/>
    </source>
</evidence>
<comment type="caution">
    <text evidence="3">The sequence shown here is derived from an EMBL/GenBank/DDBJ whole genome shotgun (WGS) entry which is preliminary data.</text>
</comment>
<reference evidence="3 4" key="1">
    <citation type="submission" date="2020-08" db="EMBL/GenBank/DDBJ databases">
        <title>Genome sequencing of Purple Non-Sulfur Bacteria from various extreme environments.</title>
        <authorList>
            <person name="Mayer M."/>
        </authorList>
    </citation>
    <scope>NUCLEOTIDE SEQUENCE [LARGE SCALE GENOMIC DNA]</scope>
    <source>
        <strain evidence="3 4">JA135</strain>
    </source>
</reference>
<dbReference type="Pfam" id="PF13883">
    <property type="entry name" value="CREG_beta-barrel"/>
    <property type="match status" value="1"/>
</dbReference>
<dbReference type="GO" id="GO:0005737">
    <property type="term" value="C:cytoplasm"/>
    <property type="evidence" value="ECO:0007669"/>
    <property type="project" value="UniProtKB-ARBA"/>
</dbReference>
<gene>
    <name evidence="3" type="ORF">GGD88_000144</name>
</gene>
<dbReference type="PANTHER" id="PTHR13343">
    <property type="entry name" value="CREG1 PROTEIN"/>
    <property type="match status" value="1"/>
</dbReference>
<dbReference type="InterPro" id="IPR037119">
    <property type="entry name" value="Haem_oxidase_HugZ-like_sf"/>
</dbReference>
<evidence type="ECO:0000313" key="4">
    <source>
        <dbReference type="Proteomes" id="UP000555728"/>
    </source>
</evidence>
<dbReference type="PANTHER" id="PTHR13343:SF17">
    <property type="entry name" value="CELLULAR REPRESSOR OF E1A-STIMULATED GENES, ISOFORM A"/>
    <property type="match status" value="1"/>
</dbReference>
<dbReference type="Gene3D" id="2.30.110.10">
    <property type="entry name" value="Electron Transport, Fmn-binding Protein, Chain A"/>
    <property type="match status" value="1"/>
</dbReference>
<protein>
    <recommendedName>
        <fullName evidence="2">CREG-like beta-barrel domain-containing protein</fullName>
    </recommendedName>
</protein>
<proteinExistence type="predicted"/>
<dbReference type="Proteomes" id="UP000555728">
    <property type="component" value="Unassembled WGS sequence"/>
</dbReference>
<keyword evidence="4" id="KW-1185">Reference proteome</keyword>
<dbReference type="EMBL" id="JACIGI010000001">
    <property type="protein sequence ID" value="MBB4284438.1"/>
    <property type="molecule type" value="Genomic_DNA"/>
</dbReference>
<dbReference type="AlphaFoldDB" id="A0A7W6RWB1"/>
<accession>A0A7W6RWB1</accession>
<dbReference type="InterPro" id="IPR055343">
    <property type="entry name" value="CREG_beta-barrel"/>
</dbReference>
<feature type="compositionally biased region" description="Basic and acidic residues" evidence="1">
    <location>
        <begin position="160"/>
        <end position="170"/>
    </location>
</feature>
<name>A0A7W6RWB1_9PROT</name>